<evidence type="ECO:0000313" key="2">
    <source>
        <dbReference type="Proteomes" id="UP000076842"/>
    </source>
</evidence>
<evidence type="ECO:0000313" key="1">
    <source>
        <dbReference type="EMBL" id="KZT51064.1"/>
    </source>
</evidence>
<dbReference type="InParanoid" id="A0A165CMS4"/>
<sequence>MCCSMPRSPVARWEGACSLLYATAALSSVLQMQAACELAHASEDQMGRMGCPAARAHPRLKAVFPLCRSTTVLHVRILALSSQSGPGRIEAFCGRRCREPKFARGALCKPFRTCWFFPAANMSLG</sequence>
<organism evidence="1 2">
    <name type="scientific">Calocera cornea HHB12733</name>
    <dbReference type="NCBI Taxonomy" id="1353952"/>
    <lineage>
        <taxon>Eukaryota</taxon>
        <taxon>Fungi</taxon>
        <taxon>Dikarya</taxon>
        <taxon>Basidiomycota</taxon>
        <taxon>Agaricomycotina</taxon>
        <taxon>Dacrymycetes</taxon>
        <taxon>Dacrymycetales</taxon>
        <taxon>Dacrymycetaceae</taxon>
        <taxon>Calocera</taxon>
    </lineage>
</organism>
<gene>
    <name evidence="1" type="ORF">CALCODRAFT_153641</name>
</gene>
<keyword evidence="2" id="KW-1185">Reference proteome</keyword>
<accession>A0A165CMS4</accession>
<reference evidence="1 2" key="1">
    <citation type="journal article" date="2016" name="Mol. Biol. Evol.">
        <title>Comparative Genomics of Early-Diverging Mushroom-Forming Fungi Provides Insights into the Origins of Lignocellulose Decay Capabilities.</title>
        <authorList>
            <person name="Nagy L.G."/>
            <person name="Riley R."/>
            <person name="Tritt A."/>
            <person name="Adam C."/>
            <person name="Daum C."/>
            <person name="Floudas D."/>
            <person name="Sun H."/>
            <person name="Yadav J.S."/>
            <person name="Pangilinan J."/>
            <person name="Larsson K.H."/>
            <person name="Matsuura K."/>
            <person name="Barry K."/>
            <person name="Labutti K."/>
            <person name="Kuo R."/>
            <person name="Ohm R.A."/>
            <person name="Bhattacharya S.S."/>
            <person name="Shirouzu T."/>
            <person name="Yoshinaga Y."/>
            <person name="Martin F.M."/>
            <person name="Grigoriev I.V."/>
            <person name="Hibbett D.S."/>
        </authorList>
    </citation>
    <scope>NUCLEOTIDE SEQUENCE [LARGE SCALE GENOMIC DNA]</scope>
    <source>
        <strain evidence="1 2">HHB12733</strain>
    </source>
</reference>
<dbReference type="EMBL" id="KV424128">
    <property type="protein sequence ID" value="KZT51064.1"/>
    <property type="molecule type" value="Genomic_DNA"/>
</dbReference>
<protein>
    <submittedName>
        <fullName evidence="1">Uncharacterized protein</fullName>
    </submittedName>
</protein>
<dbReference type="Proteomes" id="UP000076842">
    <property type="component" value="Unassembled WGS sequence"/>
</dbReference>
<dbReference type="AlphaFoldDB" id="A0A165CMS4"/>
<name>A0A165CMS4_9BASI</name>
<proteinExistence type="predicted"/>